<gene>
    <name evidence="22" type="ORF">BV133_505</name>
    <name evidence="23" type="ORF">BVIRIDIS_02640</name>
</gene>
<dbReference type="InterPro" id="IPR011006">
    <property type="entry name" value="CheY-like_superfamily"/>
</dbReference>
<evidence type="ECO:0000256" key="10">
    <source>
        <dbReference type="ARBA" id="ARBA00022737"/>
    </source>
</evidence>
<feature type="domain" description="PAS" evidence="20">
    <location>
        <begin position="346"/>
        <end position="416"/>
    </location>
</feature>
<dbReference type="CDD" id="cd00130">
    <property type="entry name" value="PAS"/>
    <property type="match status" value="1"/>
</dbReference>
<feature type="domain" description="PAC" evidence="21">
    <location>
        <begin position="423"/>
        <end position="473"/>
    </location>
</feature>
<keyword evidence="11" id="KW-0547">Nucleotide-binding</keyword>
<dbReference type="Pfam" id="PF08448">
    <property type="entry name" value="PAS_4"/>
    <property type="match status" value="1"/>
</dbReference>
<evidence type="ECO:0000256" key="16">
    <source>
        <dbReference type="ARBA" id="ARBA00059827"/>
    </source>
</evidence>
<dbReference type="GO" id="GO:0008168">
    <property type="term" value="F:methyltransferase activity"/>
    <property type="evidence" value="ECO:0007669"/>
    <property type="project" value="UniProtKB-KW"/>
</dbReference>
<dbReference type="GO" id="GO:0006355">
    <property type="term" value="P:regulation of DNA-templated transcription"/>
    <property type="evidence" value="ECO:0007669"/>
    <property type="project" value="InterPro"/>
</dbReference>
<dbReference type="Gene3D" id="3.30.450.40">
    <property type="match status" value="1"/>
</dbReference>
<evidence type="ECO:0000256" key="4">
    <source>
        <dbReference type="ARBA" id="ARBA00021740"/>
    </source>
</evidence>
<keyword evidence="13" id="KW-0067">ATP-binding</keyword>
<evidence type="ECO:0000256" key="3">
    <source>
        <dbReference type="ARBA" id="ARBA00012438"/>
    </source>
</evidence>
<dbReference type="InterPro" id="IPR035965">
    <property type="entry name" value="PAS-like_dom_sf"/>
</dbReference>
<dbReference type="PROSITE" id="PS50110">
    <property type="entry name" value="RESPONSE_REGULATORY"/>
    <property type="match status" value="1"/>
</dbReference>
<evidence type="ECO:0000256" key="12">
    <source>
        <dbReference type="ARBA" id="ARBA00022777"/>
    </source>
</evidence>
<evidence type="ECO:0000256" key="8">
    <source>
        <dbReference type="ARBA" id="ARBA00022643"/>
    </source>
</evidence>
<evidence type="ECO:0000256" key="9">
    <source>
        <dbReference type="ARBA" id="ARBA00022679"/>
    </source>
</evidence>
<comment type="function">
    <text evidence="16">Putative oxygen sensor; modulates the activity of FixJ, a transcriptional activator of nitrogen fixation fixK gene. FixL probably acts as a kinase that phosphorylates FixJ.</text>
</comment>
<keyword evidence="15" id="KW-0843">Virulence</keyword>
<sequence length="810" mass="87355">MPRVDVTSWHSPAGDHVMAGPIQAFDWASTPLGPVESWPSRLRCLVSLLLETCQPAMIGWGPDLIAIYNDAFVPLLGDHHPDALGQPWSAAWAAAWGDAFVRHRPLVAAAMAGDARQLLDQPLSAPGQPERWYSFAWTPLRDDTGAVVGVYCTATDTTETVEAKAALRASQDQLAREVAALSRLSEASSRLWRTSTLREGLDEMLGAAIDLLGADKGTVRLLDSSRSVLTLAAQRGFDPAFVARFQDVRLEDDAIGRALHAGKRIVIEDVATGPDFAAYLSFAAGVRAVQTTPLISRDGKLLGVLSTHFRTVYRPAEQDLKRLDLYARQAAGFIARVRTDDALRASEERLRAIVDTAVDAIIVIDERGAIQSINPAGGRIFGYEPDELIGRNISVLMTETDRSGHDGFLRSYLNTGKAKIIGIGREVETRRKDGSVFPSDLAIAEWRHAGKRYFTGTIRDITERKRHDDQIKLLLREVNHRAKNMLALVQAIARQTVATGPQDFVKRFEERIYALAAGQDLLVKTEWKGADLDRLVRSQLAHFADLIDDRITLAGGPLFISALAAQAIGMALHELATNAGKYGALSADGRVEIAWRLEQAGGDSAFVMSWREHGGPPVSPPRQTGFGTTVMGRMAELSLAGHVELSYPPEGLVWRLRCPAGKLLEGGRPGASAGAGAAARAGEATGARPRVLVVEDDALIALEIAEALTEAGFDVVGPAMAVGPALELMETIGCDAAVLDINLGSETSEPIAHGLQRSGKRFVTLSGSAREQHPVAFRGVPALAKPLRPQALVAELRRMIATGEIGTRRP</sequence>
<proteinExistence type="predicted"/>
<feature type="domain" description="Response regulatory" evidence="19">
    <location>
        <begin position="690"/>
        <end position="800"/>
    </location>
</feature>
<dbReference type="EMBL" id="AP014854">
    <property type="protein sequence ID" value="BAR98098.1"/>
    <property type="molecule type" value="Genomic_DNA"/>
</dbReference>
<dbReference type="NCBIfam" id="TIGR00229">
    <property type="entry name" value="sensory_box"/>
    <property type="match status" value="1"/>
</dbReference>
<evidence type="ECO:0000256" key="6">
    <source>
        <dbReference type="ARBA" id="ARBA00022617"/>
    </source>
</evidence>
<evidence type="ECO:0000256" key="5">
    <source>
        <dbReference type="ARBA" id="ARBA00022553"/>
    </source>
</evidence>
<evidence type="ECO:0000259" key="20">
    <source>
        <dbReference type="PROSITE" id="PS50112"/>
    </source>
</evidence>
<keyword evidence="12 23" id="KW-0418">Kinase</keyword>
<dbReference type="SMART" id="SM00911">
    <property type="entry name" value="HWE_HK"/>
    <property type="match status" value="1"/>
</dbReference>
<dbReference type="Gene3D" id="3.30.565.10">
    <property type="entry name" value="Histidine kinase-like ATPase, C-terminal domain"/>
    <property type="match status" value="1"/>
</dbReference>
<feature type="domain" description="PAC" evidence="21">
    <location>
        <begin position="117"/>
        <end position="169"/>
    </location>
</feature>
<keyword evidence="14" id="KW-0408">Iron</keyword>
<dbReference type="SUPFAM" id="SSF52172">
    <property type="entry name" value="CheY-like"/>
    <property type="match status" value="1"/>
</dbReference>
<feature type="modified residue" description="4-aspartylphosphate" evidence="18">
    <location>
        <position position="740"/>
    </location>
</feature>
<dbReference type="InterPro" id="IPR013767">
    <property type="entry name" value="PAS_fold"/>
</dbReference>
<dbReference type="FunFam" id="3.30.450.20:FF:000060">
    <property type="entry name" value="Sensor protein FixL"/>
    <property type="match status" value="1"/>
</dbReference>
<evidence type="ECO:0000256" key="11">
    <source>
        <dbReference type="ARBA" id="ARBA00022741"/>
    </source>
</evidence>
<evidence type="ECO:0000256" key="14">
    <source>
        <dbReference type="ARBA" id="ARBA00023004"/>
    </source>
</evidence>
<dbReference type="GO" id="GO:0004673">
    <property type="term" value="F:protein histidine kinase activity"/>
    <property type="evidence" value="ECO:0007669"/>
    <property type="project" value="UniProtKB-EC"/>
</dbReference>
<keyword evidence="22" id="KW-0489">Methyltransferase</keyword>
<dbReference type="SMART" id="SM00448">
    <property type="entry name" value="REC"/>
    <property type="match status" value="1"/>
</dbReference>
<evidence type="ECO:0000256" key="7">
    <source>
        <dbReference type="ARBA" id="ARBA00022630"/>
    </source>
</evidence>
<dbReference type="PANTHER" id="PTHR41523">
    <property type="entry name" value="TWO-COMPONENT SYSTEM SENSOR PROTEIN"/>
    <property type="match status" value="1"/>
</dbReference>
<evidence type="ECO:0000259" key="21">
    <source>
        <dbReference type="PROSITE" id="PS50113"/>
    </source>
</evidence>
<dbReference type="InterPro" id="IPR000014">
    <property type="entry name" value="PAS"/>
</dbReference>
<dbReference type="AlphaFoldDB" id="A0A0H5BNR5"/>
<dbReference type="InterPro" id="IPR036890">
    <property type="entry name" value="HATPase_C_sf"/>
</dbReference>
<evidence type="ECO:0000256" key="17">
    <source>
        <dbReference type="ARBA" id="ARBA00070616"/>
    </source>
</evidence>
<keyword evidence="5 18" id="KW-0597">Phosphoprotein</keyword>
<dbReference type="PANTHER" id="PTHR41523:SF8">
    <property type="entry name" value="ETHYLENE RESPONSE SENSOR PROTEIN"/>
    <property type="match status" value="1"/>
</dbReference>
<organism evidence="23 24">
    <name type="scientific">Blastochloris viridis</name>
    <name type="common">Rhodopseudomonas viridis</name>
    <dbReference type="NCBI Taxonomy" id="1079"/>
    <lineage>
        <taxon>Bacteria</taxon>
        <taxon>Pseudomonadati</taxon>
        <taxon>Pseudomonadota</taxon>
        <taxon>Alphaproteobacteria</taxon>
        <taxon>Hyphomicrobiales</taxon>
        <taxon>Blastochloridaceae</taxon>
        <taxon>Blastochloris</taxon>
    </lineage>
</organism>
<evidence type="ECO:0000256" key="13">
    <source>
        <dbReference type="ARBA" id="ARBA00022840"/>
    </source>
</evidence>
<dbReference type="SUPFAM" id="SSF55785">
    <property type="entry name" value="PYP-like sensor domain (PAS domain)"/>
    <property type="match status" value="2"/>
</dbReference>
<evidence type="ECO:0000313" key="23">
    <source>
        <dbReference type="EMBL" id="CUU41275.1"/>
    </source>
</evidence>
<comment type="cofactor">
    <cofactor evidence="2">
        <name>heme</name>
        <dbReference type="ChEBI" id="CHEBI:30413"/>
    </cofactor>
</comment>
<dbReference type="STRING" id="1079.BVIR_819"/>
<evidence type="ECO:0000256" key="18">
    <source>
        <dbReference type="PROSITE-ProRule" id="PRU00169"/>
    </source>
</evidence>
<evidence type="ECO:0000256" key="1">
    <source>
        <dbReference type="ARBA" id="ARBA00000085"/>
    </source>
</evidence>
<dbReference type="RefSeq" id="WP_169788577.1">
    <property type="nucleotide sequence ID" value="NZ_AP014854.2"/>
</dbReference>
<evidence type="ECO:0000313" key="22">
    <source>
        <dbReference type="EMBL" id="BAR98098.1"/>
    </source>
</evidence>
<dbReference type="PROSITE" id="PS50112">
    <property type="entry name" value="PAS"/>
    <property type="match status" value="1"/>
</dbReference>
<protein>
    <recommendedName>
        <fullName evidence="4">Blue-light-activated histidine kinase</fullName>
        <ecNumber evidence="3">2.7.13.3</ecNumber>
    </recommendedName>
    <alternativeName>
        <fullName evidence="17">Sensor protein FixL</fullName>
    </alternativeName>
</protein>
<dbReference type="Pfam" id="PF13185">
    <property type="entry name" value="GAF_2"/>
    <property type="match status" value="1"/>
</dbReference>
<dbReference type="GO" id="GO:0005524">
    <property type="term" value="F:ATP binding"/>
    <property type="evidence" value="ECO:0007669"/>
    <property type="project" value="UniProtKB-KW"/>
</dbReference>
<dbReference type="InterPro" id="IPR013656">
    <property type="entry name" value="PAS_4"/>
</dbReference>
<dbReference type="SMART" id="SM00065">
    <property type="entry name" value="GAF"/>
    <property type="match status" value="1"/>
</dbReference>
<dbReference type="InterPro" id="IPR000700">
    <property type="entry name" value="PAS-assoc_C"/>
</dbReference>
<keyword evidence="6" id="KW-0479">Metal-binding</keyword>
<reference evidence="23" key="2">
    <citation type="submission" date="2015-11" db="EMBL/GenBank/DDBJ databases">
        <authorList>
            <person name="Zhang Y."/>
            <person name="Guo Z."/>
        </authorList>
    </citation>
    <scope>NUCLEOTIDE SEQUENCE</scope>
    <source>
        <strain evidence="23">1</strain>
    </source>
</reference>
<keyword evidence="24" id="KW-1185">Reference proteome</keyword>
<keyword evidence="9 23" id="KW-0808">Transferase</keyword>
<dbReference type="KEGG" id="bvr:BVIR_819"/>
<dbReference type="Gene3D" id="3.30.450.20">
    <property type="entry name" value="PAS domain"/>
    <property type="match status" value="2"/>
</dbReference>
<name>A0A0H5BNR5_BLAVI</name>
<dbReference type="GO" id="GO:0000160">
    <property type="term" value="P:phosphorelay signal transduction system"/>
    <property type="evidence" value="ECO:0007669"/>
    <property type="project" value="InterPro"/>
</dbReference>
<keyword evidence="6" id="KW-0349">Heme</keyword>
<dbReference type="InterPro" id="IPR001789">
    <property type="entry name" value="Sig_transdc_resp-reg_receiver"/>
</dbReference>
<dbReference type="SUPFAM" id="SSF55781">
    <property type="entry name" value="GAF domain-like"/>
    <property type="match status" value="1"/>
</dbReference>
<dbReference type="EMBL" id="LN907867">
    <property type="protein sequence ID" value="CUU41275.1"/>
    <property type="molecule type" value="Genomic_DNA"/>
</dbReference>
<dbReference type="GO" id="GO:0032259">
    <property type="term" value="P:methylation"/>
    <property type="evidence" value="ECO:0007669"/>
    <property type="project" value="UniProtKB-KW"/>
</dbReference>
<dbReference type="Gene3D" id="3.40.50.2300">
    <property type="match status" value="1"/>
</dbReference>
<keyword evidence="7" id="KW-0285">Flavoprotein</keyword>
<keyword evidence="10" id="KW-0677">Repeat</keyword>
<dbReference type="EC" id="2.7.13.3" evidence="3"/>
<evidence type="ECO:0000256" key="2">
    <source>
        <dbReference type="ARBA" id="ARBA00001971"/>
    </source>
</evidence>
<dbReference type="Proteomes" id="UP000065734">
    <property type="component" value="Chromosome I"/>
</dbReference>
<dbReference type="Pfam" id="PF00989">
    <property type="entry name" value="PAS"/>
    <property type="match status" value="1"/>
</dbReference>
<dbReference type="InterPro" id="IPR011102">
    <property type="entry name" value="Sig_transdc_His_kinase_HWE"/>
</dbReference>
<evidence type="ECO:0000313" key="24">
    <source>
        <dbReference type="Proteomes" id="UP000065734"/>
    </source>
</evidence>
<evidence type="ECO:0000259" key="19">
    <source>
        <dbReference type="PROSITE" id="PS50110"/>
    </source>
</evidence>
<keyword evidence="8" id="KW-0288">FMN</keyword>
<accession>A0A0H5BNR5</accession>
<comment type="catalytic activity">
    <reaction evidence="1">
        <text>ATP + protein L-histidine = ADP + protein N-phospho-L-histidine.</text>
        <dbReference type="EC" id="2.7.13.3"/>
    </reaction>
</comment>
<dbReference type="InterPro" id="IPR029016">
    <property type="entry name" value="GAF-like_dom_sf"/>
</dbReference>
<reference evidence="24" key="3">
    <citation type="journal article" date="2016" name="Genome Announc.">
        <title>Revised genome sequence of the purple photosynthetic bacterium Blastochloris viridis.</title>
        <authorList>
            <person name="Liu L.N."/>
            <person name="Faulkner M."/>
            <person name="Liu X."/>
            <person name="Huang F."/>
            <person name="Darby A.C."/>
            <person name="Hall N."/>
        </authorList>
    </citation>
    <scope>NUCLEOTIDE SEQUENCE [LARGE SCALE GENOMIC DNA]</scope>
    <source>
        <strain evidence="24">ATCC 19567 / DSM 133 / F</strain>
    </source>
</reference>
<reference evidence="22" key="1">
    <citation type="journal article" date="2015" name="Genome Announc.">
        <title>Complete Genome Sequence of the Bacteriochlorophyll b-Producing Photosynthetic Bacterium Blastochloris viridis.</title>
        <authorList>
            <person name="Tsukatani Y."/>
            <person name="Hirose Y."/>
            <person name="Harada J."/>
            <person name="Misawa N."/>
            <person name="Mori K."/>
            <person name="Inoue K."/>
            <person name="Tamiaki H."/>
        </authorList>
    </citation>
    <scope>NUCLEOTIDE SEQUENCE [LARGE SCALE GENOMIC DNA]</scope>
    <source>
        <strain evidence="22">DSM 133</strain>
    </source>
</reference>
<dbReference type="Pfam" id="PF07536">
    <property type="entry name" value="HWE_HK"/>
    <property type="match status" value="1"/>
</dbReference>
<dbReference type="InterPro" id="IPR003018">
    <property type="entry name" value="GAF"/>
</dbReference>
<dbReference type="PROSITE" id="PS50113">
    <property type="entry name" value="PAC"/>
    <property type="match status" value="2"/>
</dbReference>
<evidence type="ECO:0000256" key="15">
    <source>
        <dbReference type="ARBA" id="ARBA00023026"/>
    </source>
</evidence>
<dbReference type="SMART" id="SM00091">
    <property type="entry name" value="PAS"/>
    <property type="match status" value="1"/>
</dbReference>